<keyword evidence="7 12" id="KW-0547">Nucleotide-binding</keyword>
<dbReference type="InterPro" id="IPR019572">
    <property type="entry name" value="UBA_E1_SCCH"/>
</dbReference>
<protein>
    <recommendedName>
        <fullName evidence="10">Ubiquitin-activating enzyme E1 1</fullName>
        <ecNumber evidence="5">6.2.1.45</ecNumber>
    </recommendedName>
</protein>
<dbReference type="EC" id="6.2.1.45" evidence="5"/>
<dbReference type="GO" id="GO:0004839">
    <property type="term" value="F:ubiquitin activating enzyme activity"/>
    <property type="evidence" value="ECO:0007669"/>
    <property type="project" value="UniProtKB-EC"/>
</dbReference>
<comment type="catalytic activity">
    <reaction evidence="1">
        <text>ATP + ubiquitin + [E1 ubiquitin-activating enzyme]-L-cysteine = AMP + diphosphate + S-ubiquitinyl-[E1 ubiquitin-activating enzyme]-L-cysteine.</text>
        <dbReference type="EC" id="6.2.1.45"/>
    </reaction>
</comment>
<dbReference type="FunFam" id="3.40.50.720:FF:000015">
    <property type="entry name" value="Ubiquitin-activating enzyme E1 1"/>
    <property type="match status" value="1"/>
</dbReference>
<dbReference type="Gene3D" id="1.10.10.2660">
    <property type="entry name" value="Ubiquitin-activating enzyme E1, SCCH domain"/>
    <property type="match status" value="1"/>
</dbReference>
<evidence type="ECO:0000313" key="15">
    <source>
        <dbReference type="Proteomes" id="UP000245699"/>
    </source>
</evidence>
<sequence>MQIESHTQDNQGEIDESLYSRQLYVLGVEAMKKMSASNVLIVGLKGLGAEIAKNVTLAGVKSVTLCDPSPVQIRDLGTQFFLTKDDIGKPRAQATAVKLSELNPYVPIDVMNSEPLPEDLLKFKVVVFTETDINKQLYYNEITHKAGICFISTETHGLFSSVFNDFTEEFIVDDPTGETPISGMIASIESSPEGIVTCLDETRHGLEDDDYVTFSEIKGMDALNECEPRKIRVLGPYTFSIGDTTGLGQYIVGGTFTQVKMPLQLKFKSLNDAMKDPEFLFTDFSKIERPAQVHLAFRALHQFQNELGRLPAPQNKADASRIIEICKSINQSEGNKATGELSPIMAVVGGFVAQEVLKACTGKFTPLNNYMYFDSLESLPVDFSPSEDDVKPIGSRYDGQIAVFGRKFQERIANCRQFLVGSGAIGCEMLKNWAMMGLATGEKGVIHVTDMDSIEKSNLNRQFLFRSYDVGKLKSEVAATSAVAMNPDLKDKIVVYQDRVGSESEAIFNDEFFGSLDCVTNALDNMEARMYMDRRCVMFRKPLLESGTLGSKGNTQVIVPFLTESYSASRDPPEKSIPMCTLHNFPNAIEHTIQWARDKFEGIFAQPALNVNAYLTQEGYVDSVTNHQVEAVQRETFSSITHSLVAKKPKNFDDCVVWARHLFDELFDHTIQQLLFNFPRDSLTSSGQLFWSPPKRAPSHIAFHPDDPRQVDFILAASNLRAANYGILGTNDPDYIRNVASSVEPVPFVPKSGVVIKVNDNDPEGDSSTSIDVSSLISSLPNPAEFKDFRMTPAEFEKDDDSNYHIDFITAASNLRAAVYGISPADRFHTKQIAGKIIPAIATTTSVVSGLVCLELYKILDGNHKVEDYKNGFINLALPFFAFSEPIAPEMRDFGGKKVSDWDAIFIEHDATFSEIIDYFEKNYSLEVSMVTSGTTLLFSSFLSKKKATERKAMKVSELIPSVSNKEIPSHVKYVVLVVLCSDEDDEDVDVPEVRVNIRG</sequence>
<dbReference type="NCBIfam" id="TIGR01408">
    <property type="entry name" value="Ube1"/>
    <property type="match status" value="1"/>
</dbReference>
<dbReference type="Pfam" id="PF16190">
    <property type="entry name" value="E1_FCCH"/>
    <property type="match status" value="1"/>
</dbReference>
<organism evidence="14 15">
    <name type="scientific">Furculomyces boomerangus</name>
    <dbReference type="NCBI Taxonomy" id="61424"/>
    <lineage>
        <taxon>Eukaryota</taxon>
        <taxon>Fungi</taxon>
        <taxon>Fungi incertae sedis</taxon>
        <taxon>Zoopagomycota</taxon>
        <taxon>Kickxellomycotina</taxon>
        <taxon>Harpellomycetes</taxon>
        <taxon>Harpellales</taxon>
        <taxon>Harpellaceae</taxon>
        <taxon>Furculomyces</taxon>
    </lineage>
</organism>
<dbReference type="UniPathway" id="UPA00143"/>
<dbReference type="Pfam" id="PF16191">
    <property type="entry name" value="E1_4HB"/>
    <property type="match status" value="1"/>
</dbReference>
<dbReference type="GO" id="GO:0005524">
    <property type="term" value="F:ATP binding"/>
    <property type="evidence" value="ECO:0007669"/>
    <property type="project" value="UniProtKB-KW"/>
</dbReference>
<dbReference type="CDD" id="cd01491">
    <property type="entry name" value="Ube1_repeat1"/>
    <property type="match status" value="1"/>
</dbReference>
<dbReference type="InterPro" id="IPR042449">
    <property type="entry name" value="Ub-E1_IAD_1"/>
</dbReference>
<dbReference type="SUPFAM" id="SSF69572">
    <property type="entry name" value="Activating enzymes of the ubiquitin-like proteins"/>
    <property type="match status" value="2"/>
</dbReference>
<comment type="caution">
    <text evidence="14">The sequence shown here is derived from an EMBL/GenBank/DDBJ whole genome shotgun (WGS) entry which is preliminary data.</text>
</comment>
<dbReference type="FunFam" id="2.40.30.180:FF:000001">
    <property type="entry name" value="ubiquitin-like modifier-activating enzyme 1"/>
    <property type="match status" value="1"/>
</dbReference>
<evidence type="ECO:0000256" key="8">
    <source>
        <dbReference type="ARBA" id="ARBA00022786"/>
    </source>
</evidence>
<dbReference type="GO" id="GO:0005634">
    <property type="term" value="C:nucleus"/>
    <property type="evidence" value="ECO:0007669"/>
    <property type="project" value="TreeGrafter"/>
</dbReference>
<dbReference type="Pfam" id="PF00899">
    <property type="entry name" value="ThiF"/>
    <property type="match status" value="1"/>
</dbReference>
<feature type="domain" description="Ubiquitin-activating enzyme E1 C-terminal" evidence="13">
    <location>
        <begin position="869"/>
        <end position="994"/>
    </location>
</feature>
<dbReference type="InterPro" id="IPR018075">
    <property type="entry name" value="UBQ-activ_enz_E1"/>
</dbReference>
<comment type="similarity">
    <text evidence="3 12">Belongs to the ubiquitin-activating E1 family.</text>
</comment>
<evidence type="ECO:0000313" key="14">
    <source>
        <dbReference type="EMBL" id="PVU87282.1"/>
    </source>
</evidence>
<feature type="active site" description="Glycyl thioester intermediate" evidence="11">
    <location>
        <position position="580"/>
    </location>
</feature>
<evidence type="ECO:0000256" key="4">
    <source>
        <dbReference type="ARBA" id="ARBA00011245"/>
    </source>
</evidence>
<keyword evidence="6 12" id="KW-0436">Ligase</keyword>
<dbReference type="OrthoDB" id="10252231at2759"/>
<evidence type="ECO:0000256" key="10">
    <source>
        <dbReference type="ARBA" id="ARBA00073786"/>
    </source>
</evidence>
<evidence type="ECO:0000259" key="13">
    <source>
        <dbReference type="SMART" id="SM00985"/>
    </source>
</evidence>
<evidence type="ECO:0000256" key="5">
    <source>
        <dbReference type="ARBA" id="ARBA00012990"/>
    </source>
</evidence>
<dbReference type="InterPro" id="IPR038252">
    <property type="entry name" value="UBA_E1_C_sf"/>
</dbReference>
<dbReference type="STRING" id="61424.A0A2T9Y4L2"/>
<accession>A0A2T9Y4L2</accession>
<dbReference type="GO" id="GO:0006511">
    <property type="term" value="P:ubiquitin-dependent protein catabolic process"/>
    <property type="evidence" value="ECO:0007669"/>
    <property type="project" value="TreeGrafter"/>
</dbReference>
<dbReference type="GO" id="GO:0005737">
    <property type="term" value="C:cytoplasm"/>
    <property type="evidence" value="ECO:0007669"/>
    <property type="project" value="TreeGrafter"/>
</dbReference>
<evidence type="ECO:0000256" key="12">
    <source>
        <dbReference type="RuleBase" id="RU000519"/>
    </source>
</evidence>
<dbReference type="InterPro" id="IPR033127">
    <property type="entry name" value="UBQ-activ_enz_E1_Cys_AS"/>
</dbReference>
<proteinExistence type="inferred from homology"/>
<dbReference type="InterPro" id="IPR042063">
    <property type="entry name" value="Ubi_acti_E1_SCCH"/>
</dbReference>
<dbReference type="Gene3D" id="3.50.50.80">
    <property type="entry name" value="Ubiquitin-activating enzyme E1, inactive adenylation domain, subdomain 1"/>
    <property type="match status" value="1"/>
</dbReference>
<reference evidence="14 15" key="1">
    <citation type="journal article" date="2018" name="MBio">
        <title>Comparative Genomics Reveals the Core Gene Toolbox for the Fungus-Insect Symbiosis.</title>
        <authorList>
            <person name="Wang Y."/>
            <person name="Stata M."/>
            <person name="Wang W."/>
            <person name="Stajich J.E."/>
            <person name="White M.M."/>
            <person name="Moncalvo J.M."/>
        </authorList>
    </citation>
    <scope>NUCLEOTIDE SEQUENCE [LARGE SCALE GENOMIC DNA]</scope>
    <source>
        <strain evidence="14 15">AUS-77-4</strain>
    </source>
</reference>
<evidence type="ECO:0000256" key="11">
    <source>
        <dbReference type="PROSITE-ProRule" id="PRU10132"/>
    </source>
</evidence>
<evidence type="ECO:0000256" key="7">
    <source>
        <dbReference type="ARBA" id="ARBA00022741"/>
    </source>
</evidence>
<dbReference type="AlphaFoldDB" id="A0A2T9Y4L2"/>
<dbReference type="InterPro" id="IPR000011">
    <property type="entry name" value="UBQ/SUMO-activ_enz_E1-like"/>
</dbReference>
<comment type="pathway">
    <text evidence="2">Protein modification; protein ubiquitination.</text>
</comment>
<evidence type="ECO:0000256" key="1">
    <source>
        <dbReference type="ARBA" id="ARBA00000488"/>
    </source>
</evidence>
<dbReference type="CDD" id="cd01490">
    <property type="entry name" value="Ube1_repeat2"/>
    <property type="match status" value="1"/>
</dbReference>
<dbReference type="PANTHER" id="PTHR10953:SF4">
    <property type="entry name" value="UBIQUITIN-ACTIVATING ENZYME E1 C-TERMINAL DOMAIN-CONTAINING PROTEIN"/>
    <property type="match status" value="1"/>
</dbReference>
<dbReference type="InterPro" id="IPR018965">
    <property type="entry name" value="Ub-activating_enz_E1_C"/>
</dbReference>
<dbReference type="FunFam" id="3.10.290.60:FF:000001">
    <property type="entry name" value="Ubiquitin-activating enzyme E1 2"/>
    <property type="match status" value="1"/>
</dbReference>
<dbReference type="Proteomes" id="UP000245699">
    <property type="component" value="Unassembled WGS sequence"/>
</dbReference>
<dbReference type="Pfam" id="PF09358">
    <property type="entry name" value="E1_UFD"/>
    <property type="match status" value="1"/>
</dbReference>
<dbReference type="FunFam" id="1.10.10.2660:FF:000001">
    <property type="entry name" value="Ubiquitin-activating enzyme E1 1"/>
    <property type="match status" value="1"/>
</dbReference>
<dbReference type="PANTHER" id="PTHR10953">
    <property type="entry name" value="UBIQUITIN-ACTIVATING ENZYME E1"/>
    <property type="match status" value="1"/>
</dbReference>
<dbReference type="InterPro" id="IPR000594">
    <property type="entry name" value="ThiF_NAD_FAD-bd"/>
</dbReference>
<dbReference type="GO" id="GO:0006974">
    <property type="term" value="P:DNA damage response"/>
    <property type="evidence" value="ECO:0007669"/>
    <property type="project" value="TreeGrafter"/>
</dbReference>
<keyword evidence="8 12" id="KW-0833">Ubl conjugation pathway</keyword>
<dbReference type="EMBL" id="MBFT01000771">
    <property type="protein sequence ID" value="PVU87282.1"/>
    <property type="molecule type" value="Genomic_DNA"/>
</dbReference>
<keyword evidence="15" id="KW-1185">Reference proteome</keyword>
<dbReference type="InterPro" id="IPR035985">
    <property type="entry name" value="Ubiquitin-activating_enz"/>
</dbReference>
<evidence type="ECO:0000256" key="6">
    <source>
        <dbReference type="ARBA" id="ARBA00022598"/>
    </source>
</evidence>
<dbReference type="Gene3D" id="3.40.50.12550">
    <property type="entry name" value="Ubiquitin-activating enzyme E1, inactive adenylation domain, subdomain 2"/>
    <property type="match status" value="1"/>
</dbReference>
<dbReference type="Gene3D" id="2.40.30.180">
    <property type="entry name" value="Ubiquitin-activating enzyme E1, FCCH domain"/>
    <property type="match status" value="1"/>
</dbReference>
<dbReference type="InterPro" id="IPR032418">
    <property type="entry name" value="E1_FCCH"/>
</dbReference>
<dbReference type="InterPro" id="IPR032420">
    <property type="entry name" value="E1_4HB"/>
</dbReference>
<dbReference type="PRINTS" id="PR01849">
    <property type="entry name" value="UBIQUITINACT"/>
</dbReference>
<gene>
    <name evidence="14" type="ORF">BB559_006126</name>
</gene>
<evidence type="ECO:0000256" key="2">
    <source>
        <dbReference type="ARBA" id="ARBA00004906"/>
    </source>
</evidence>
<dbReference type="PROSITE" id="PS00865">
    <property type="entry name" value="UBIQUITIN_ACTIVAT_2"/>
    <property type="match status" value="1"/>
</dbReference>
<dbReference type="Gene3D" id="3.10.290.60">
    <property type="entry name" value="Ubiquitin-activating enzyme E1, UFD domain"/>
    <property type="match status" value="1"/>
</dbReference>
<evidence type="ECO:0000256" key="9">
    <source>
        <dbReference type="ARBA" id="ARBA00022840"/>
    </source>
</evidence>
<dbReference type="Pfam" id="PF10585">
    <property type="entry name" value="UBA_E1_SCCH"/>
    <property type="match status" value="1"/>
</dbReference>
<comment type="subunit">
    <text evidence="4">Monomer.</text>
</comment>
<keyword evidence="9 12" id="KW-0067">ATP-binding</keyword>
<dbReference type="InterPro" id="IPR042302">
    <property type="entry name" value="E1_FCCH_sf"/>
</dbReference>
<dbReference type="Gene3D" id="3.40.50.720">
    <property type="entry name" value="NAD(P)-binding Rossmann-like Domain"/>
    <property type="match status" value="1"/>
</dbReference>
<name>A0A2T9Y4L2_9FUNG</name>
<evidence type="ECO:0000256" key="3">
    <source>
        <dbReference type="ARBA" id="ARBA00005673"/>
    </source>
</evidence>
<dbReference type="InterPro" id="IPR045886">
    <property type="entry name" value="ThiF/MoeB/HesA"/>
</dbReference>
<dbReference type="SMART" id="SM00985">
    <property type="entry name" value="UBA_e1_C"/>
    <property type="match status" value="1"/>
</dbReference>
<dbReference type="FunFam" id="3.50.50.80:FF:000001">
    <property type="entry name" value="ubiquitin-like modifier-activating enzyme 1"/>
    <property type="match status" value="1"/>
</dbReference>